<feature type="compositionally biased region" description="Acidic residues" evidence="1">
    <location>
        <begin position="369"/>
        <end position="396"/>
    </location>
</feature>
<evidence type="ECO:0000256" key="1">
    <source>
        <dbReference type="SAM" id="MobiDB-lite"/>
    </source>
</evidence>
<dbReference type="Proteomes" id="UP000314986">
    <property type="component" value="Unassembled WGS sequence"/>
</dbReference>
<organism evidence="2 3">
    <name type="scientific">Callorhinchus milii</name>
    <name type="common">Ghost shark</name>
    <dbReference type="NCBI Taxonomy" id="7868"/>
    <lineage>
        <taxon>Eukaryota</taxon>
        <taxon>Metazoa</taxon>
        <taxon>Chordata</taxon>
        <taxon>Craniata</taxon>
        <taxon>Vertebrata</taxon>
        <taxon>Chondrichthyes</taxon>
        <taxon>Holocephali</taxon>
        <taxon>Chimaeriformes</taxon>
        <taxon>Callorhinchidae</taxon>
        <taxon>Callorhinchus</taxon>
    </lineage>
</organism>
<proteinExistence type="predicted"/>
<name>A0A4W3HPD0_CALMI</name>
<evidence type="ECO:0000313" key="2">
    <source>
        <dbReference type="Ensembl" id="ENSCMIP00000017130.1"/>
    </source>
</evidence>
<reference evidence="3" key="2">
    <citation type="journal article" date="2007" name="PLoS Biol.">
        <title>Survey sequencing and comparative analysis of the elephant shark (Callorhinchus milii) genome.</title>
        <authorList>
            <person name="Venkatesh B."/>
            <person name="Kirkness E.F."/>
            <person name="Loh Y.H."/>
            <person name="Halpern A.L."/>
            <person name="Lee A.P."/>
            <person name="Johnson J."/>
            <person name="Dandona N."/>
            <person name="Viswanathan L.D."/>
            <person name="Tay A."/>
            <person name="Venter J.C."/>
            <person name="Strausberg R.L."/>
            <person name="Brenner S."/>
        </authorList>
    </citation>
    <scope>NUCLEOTIDE SEQUENCE [LARGE SCALE GENOMIC DNA]</scope>
</reference>
<reference evidence="3" key="3">
    <citation type="journal article" date="2014" name="Nature">
        <title>Elephant shark genome provides unique insights into gnathostome evolution.</title>
        <authorList>
            <consortium name="International Elephant Shark Genome Sequencing Consortium"/>
            <person name="Venkatesh B."/>
            <person name="Lee A.P."/>
            <person name="Ravi V."/>
            <person name="Maurya A.K."/>
            <person name="Lian M.M."/>
            <person name="Swann J.B."/>
            <person name="Ohta Y."/>
            <person name="Flajnik M.F."/>
            <person name="Sutoh Y."/>
            <person name="Kasahara M."/>
            <person name="Hoon S."/>
            <person name="Gangu V."/>
            <person name="Roy S.W."/>
            <person name="Irimia M."/>
            <person name="Korzh V."/>
            <person name="Kondrychyn I."/>
            <person name="Lim Z.W."/>
            <person name="Tay B.H."/>
            <person name="Tohari S."/>
            <person name="Kong K.W."/>
            <person name="Ho S."/>
            <person name="Lorente-Galdos B."/>
            <person name="Quilez J."/>
            <person name="Marques-Bonet T."/>
            <person name="Raney B.J."/>
            <person name="Ingham P.W."/>
            <person name="Tay A."/>
            <person name="Hillier L.W."/>
            <person name="Minx P."/>
            <person name="Boehm T."/>
            <person name="Wilson R.K."/>
            <person name="Brenner S."/>
            <person name="Warren W.C."/>
        </authorList>
    </citation>
    <scope>NUCLEOTIDE SEQUENCE [LARGE SCALE GENOMIC DNA]</scope>
</reference>
<dbReference type="InterPro" id="IPR011990">
    <property type="entry name" value="TPR-like_helical_dom_sf"/>
</dbReference>
<dbReference type="GO" id="GO:0035091">
    <property type="term" value="F:phosphatidylinositol binding"/>
    <property type="evidence" value="ECO:0007669"/>
    <property type="project" value="TreeGrafter"/>
</dbReference>
<accession>A0A4W3HPD0</accession>
<dbReference type="InParanoid" id="A0A4W3HPD0"/>
<dbReference type="Gene3D" id="1.25.40.10">
    <property type="entry name" value="Tetratricopeptide repeat domain"/>
    <property type="match status" value="2"/>
</dbReference>
<dbReference type="OMA" id="ETYMTDL"/>
<sequence>VLSACLGRHVRSYSRFEMAGLSAQDRMRQKMEKKAKKKTEAKYSVQQLLEKAEDCMDNFNFELAQMFCQRALDLEPDNITVLEMMGNIFAELGNSEKAKEISFYRSVELRPEEGHAKYMYLGQIHGGEEAVQYFRKGTELMIREYQKQKELVTQAAACDPDNLEVTSQNISTAFCSVAEIFLTDLCLEEGAADNCKEALEKALEYDPSNPEALQLMASYLFSTEQQQEGKTFLMKSIEQWLPSYQKAVTEQQSQGDDDSEQLQNLFPPYESRITTGKLLIEAEEYEVAVEILEGLLEEDDEVVQVWYLLGWVCYLQAEKSDQEAAFKKSARAYLTKAKKLYTKLKCDDSPLLDHTEQLLADLGGAEGSEPSDDEQPPTEDIQDDFVESSDEEEMEQ</sequence>
<dbReference type="SUPFAM" id="SSF48452">
    <property type="entry name" value="TPR-like"/>
    <property type="match status" value="1"/>
</dbReference>
<dbReference type="Pfam" id="PF13181">
    <property type="entry name" value="TPR_8"/>
    <property type="match status" value="1"/>
</dbReference>
<dbReference type="PANTHER" id="PTHR28654">
    <property type="entry name" value="AXIN INTERACTOR, DORSALIZATION-ASSOCIATED PROTEIN"/>
    <property type="match status" value="1"/>
</dbReference>
<reference evidence="2" key="4">
    <citation type="submission" date="2025-08" db="UniProtKB">
        <authorList>
            <consortium name="Ensembl"/>
        </authorList>
    </citation>
    <scope>IDENTIFICATION</scope>
</reference>
<dbReference type="PANTHER" id="PTHR28654:SF1">
    <property type="entry name" value="AXIN INTERACTOR, DORSALIZATION-ASSOCIATED PROTEIN"/>
    <property type="match status" value="1"/>
</dbReference>
<protein>
    <submittedName>
        <fullName evidence="2">Si:dkey-12j5.1</fullName>
    </submittedName>
</protein>
<reference evidence="3" key="1">
    <citation type="journal article" date="2006" name="Science">
        <title>Ancient noncoding elements conserved in the human genome.</title>
        <authorList>
            <person name="Venkatesh B."/>
            <person name="Kirkness E.F."/>
            <person name="Loh Y.H."/>
            <person name="Halpern A.L."/>
            <person name="Lee A.P."/>
            <person name="Johnson J."/>
            <person name="Dandona N."/>
            <person name="Viswanathan L.D."/>
            <person name="Tay A."/>
            <person name="Venter J.C."/>
            <person name="Strausberg R.L."/>
            <person name="Brenner S."/>
        </authorList>
    </citation>
    <scope>NUCLEOTIDE SEQUENCE [LARGE SCALE GENOMIC DNA]</scope>
</reference>
<dbReference type="GO" id="GO:0048264">
    <property type="term" value="P:determination of ventral identity"/>
    <property type="evidence" value="ECO:0007669"/>
    <property type="project" value="TreeGrafter"/>
</dbReference>
<dbReference type="InterPro" id="IPR019734">
    <property type="entry name" value="TPR_rpt"/>
</dbReference>
<dbReference type="CDD" id="cd24142">
    <property type="entry name" value="ACL4-like"/>
    <property type="match status" value="1"/>
</dbReference>
<reference evidence="2" key="5">
    <citation type="submission" date="2025-09" db="UniProtKB">
        <authorList>
            <consortium name="Ensembl"/>
        </authorList>
    </citation>
    <scope>IDENTIFICATION</scope>
</reference>
<dbReference type="GO" id="GO:0016020">
    <property type="term" value="C:membrane"/>
    <property type="evidence" value="ECO:0007669"/>
    <property type="project" value="TreeGrafter"/>
</dbReference>
<keyword evidence="3" id="KW-1185">Reference proteome</keyword>
<dbReference type="STRING" id="7868.ENSCMIP00000017130"/>
<dbReference type="AlphaFoldDB" id="A0A4W3HPD0"/>
<dbReference type="SMART" id="SM00028">
    <property type="entry name" value="TPR"/>
    <property type="match status" value="3"/>
</dbReference>
<feature type="region of interest" description="Disordered" evidence="1">
    <location>
        <begin position="357"/>
        <end position="396"/>
    </location>
</feature>
<dbReference type="Ensembl" id="ENSCMIT00000017466.1">
    <property type="protein sequence ID" value="ENSCMIP00000017130.1"/>
    <property type="gene ID" value="ENSCMIG00000008192.1"/>
</dbReference>
<evidence type="ECO:0000313" key="3">
    <source>
        <dbReference type="Proteomes" id="UP000314986"/>
    </source>
</evidence>
<dbReference type="GeneTree" id="ENSGT00410000028469"/>